<dbReference type="InterPro" id="IPR036864">
    <property type="entry name" value="Zn2-C6_fun-type_DNA-bd_sf"/>
</dbReference>
<protein>
    <recommendedName>
        <fullName evidence="4">Zn(2)-C6 fungal-type domain-containing protein</fullName>
    </recommendedName>
</protein>
<evidence type="ECO:0000313" key="2">
    <source>
        <dbReference type="EMBL" id="KAJ7206925.1"/>
    </source>
</evidence>
<feature type="compositionally biased region" description="Low complexity" evidence="1">
    <location>
        <begin position="310"/>
        <end position="325"/>
    </location>
</feature>
<proteinExistence type="predicted"/>
<feature type="region of interest" description="Disordered" evidence="1">
    <location>
        <begin position="717"/>
        <end position="736"/>
    </location>
</feature>
<feature type="compositionally biased region" description="Basic residues" evidence="1">
    <location>
        <begin position="813"/>
        <end position="823"/>
    </location>
</feature>
<accession>A0AAD6YB78</accession>
<dbReference type="AlphaFoldDB" id="A0AAD6YB78"/>
<dbReference type="GO" id="GO:0000981">
    <property type="term" value="F:DNA-binding transcription factor activity, RNA polymerase II-specific"/>
    <property type="evidence" value="ECO:0007669"/>
    <property type="project" value="InterPro"/>
</dbReference>
<feature type="region of interest" description="Disordered" evidence="1">
    <location>
        <begin position="1"/>
        <end position="38"/>
    </location>
</feature>
<feature type="compositionally biased region" description="Low complexity" evidence="1">
    <location>
        <begin position="441"/>
        <end position="462"/>
    </location>
</feature>
<evidence type="ECO:0008006" key="4">
    <source>
        <dbReference type="Google" id="ProtNLM"/>
    </source>
</evidence>
<dbReference type="SUPFAM" id="SSF57701">
    <property type="entry name" value="Zn2/Cys6 DNA-binding domain"/>
    <property type="match status" value="1"/>
</dbReference>
<reference evidence="2" key="1">
    <citation type="submission" date="2023-03" db="EMBL/GenBank/DDBJ databases">
        <title>Massive genome expansion in bonnet fungi (Mycena s.s.) driven by repeated elements and novel gene families across ecological guilds.</title>
        <authorList>
            <consortium name="Lawrence Berkeley National Laboratory"/>
            <person name="Harder C.B."/>
            <person name="Miyauchi S."/>
            <person name="Viragh M."/>
            <person name="Kuo A."/>
            <person name="Thoen E."/>
            <person name="Andreopoulos B."/>
            <person name="Lu D."/>
            <person name="Skrede I."/>
            <person name="Drula E."/>
            <person name="Henrissat B."/>
            <person name="Morin E."/>
            <person name="Kohler A."/>
            <person name="Barry K."/>
            <person name="LaButti K."/>
            <person name="Morin E."/>
            <person name="Salamov A."/>
            <person name="Lipzen A."/>
            <person name="Mereny Z."/>
            <person name="Hegedus B."/>
            <person name="Baldrian P."/>
            <person name="Stursova M."/>
            <person name="Weitz H."/>
            <person name="Taylor A."/>
            <person name="Grigoriev I.V."/>
            <person name="Nagy L.G."/>
            <person name="Martin F."/>
            <person name="Kauserud H."/>
        </authorList>
    </citation>
    <scope>NUCLEOTIDE SEQUENCE</scope>
    <source>
        <strain evidence="2">9144</strain>
    </source>
</reference>
<feature type="compositionally biased region" description="Low complexity" evidence="1">
    <location>
        <begin position="480"/>
        <end position="491"/>
    </location>
</feature>
<feature type="compositionally biased region" description="Polar residues" evidence="1">
    <location>
        <begin position="15"/>
        <end position="38"/>
    </location>
</feature>
<feature type="compositionally biased region" description="Polar residues" evidence="1">
    <location>
        <begin position="722"/>
        <end position="733"/>
    </location>
</feature>
<dbReference type="Proteomes" id="UP001219525">
    <property type="component" value="Unassembled WGS sequence"/>
</dbReference>
<organism evidence="2 3">
    <name type="scientific">Mycena pura</name>
    <dbReference type="NCBI Taxonomy" id="153505"/>
    <lineage>
        <taxon>Eukaryota</taxon>
        <taxon>Fungi</taxon>
        <taxon>Dikarya</taxon>
        <taxon>Basidiomycota</taxon>
        <taxon>Agaricomycotina</taxon>
        <taxon>Agaricomycetes</taxon>
        <taxon>Agaricomycetidae</taxon>
        <taxon>Agaricales</taxon>
        <taxon>Marasmiineae</taxon>
        <taxon>Mycenaceae</taxon>
        <taxon>Mycena</taxon>
    </lineage>
</organism>
<name>A0AAD6YB78_9AGAR</name>
<feature type="region of interest" description="Disordered" evidence="1">
    <location>
        <begin position="309"/>
        <end position="358"/>
    </location>
</feature>
<feature type="region of interest" description="Disordered" evidence="1">
    <location>
        <begin position="436"/>
        <end position="537"/>
    </location>
</feature>
<sequence length="823" mass="88769">MPPLRALSLPPIATFSPSNNSSPAPEGSTPTPDDTPNNLAHLRALRLRRFAPAAPASVVAQPSTSASVAASVPAPALVVAPPPNSPAVAPLVISHISAIFPSSAGAVQEAAPPRLFIRLPARSRAASPQLPSTLSAPAVVTSPATQPTPVPAVSSAPLTYTTYAPDFLEYSTDPTVVPPGRNTYPVEQRRLYDALWRAGHFDQVPYGWCPQDEWTAFRLDFWPTLYEIRAGAVPRPMARGPSIVPFVYVDLWRPSPFVVENEREVSLEPSSSGDWLLPIARNPLGFVNQWIPFEAGPDLDSPVTADVRMSPASVSPASDASDSNSLLEPIGGDFDDEQMSAESRDREVTPDFSPSASPISRAISREESFPSPFFGITDVQALRSPTPLALGFDDDLLDFSAHRSAFHVSLEGPIVSPEAAAQEDAEHDAAVDERRKAVGLPSASSASGSSPSAPARPTSPSPVVNTRASPIRTRSGRALAVVPTDADTADPASDEERGRPLKRRRGKGDKSGASSANRAGDKSRSRKRRRKQAEVEMAGPIPLLQDTHHQRNVPEPFAETIAPPPMDVDGLSQVVDHPALKERGGCERCQLRRIPCDQSELGVQCTPCIKSKQRCTNVWPVEERMLLTNFLGARLGLLSNDQLNRQVSRWLELGETAMRLLESARSIFDLFSQQGNEIVETVEGLEAHYGDTAGLAHAAEIPSDRRDEFSELISQVREALPTRSSTSTGNGRQSRARWPREFFAPYRAVDDELDRALASRAGGDAGQGTSHGVTRDEDRDESEEREPTPKSSDEGSSSHTPEHSPSPKLSKAAGKRRATGKRR</sequence>
<comment type="caution">
    <text evidence="2">The sequence shown here is derived from an EMBL/GenBank/DDBJ whole genome shotgun (WGS) entry which is preliminary data.</text>
</comment>
<dbReference type="GO" id="GO:0008270">
    <property type="term" value="F:zinc ion binding"/>
    <property type="evidence" value="ECO:0007669"/>
    <property type="project" value="InterPro"/>
</dbReference>
<dbReference type="EMBL" id="JARJCW010000038">
    <property type="protein sequence ID" value="KAJ7206925.1"/>
    <property type="molecule type" value="Genomic_DNA"/>
</dbReference>
<feature type="region of interest" description="Disordered" evidence="1">
    <location>
        <begin position="759"/>
        <end position="823"/>
    </location>
</feature>
<evidence type="ECO:0000256" key="1">
    <source>
        <dbReference type="SAM" id="MobiDB-lite"/>
    </source>
</evidence>
<evidence type="ECO:0000313" key="3">
    <source>
        <dbReference type="Proteomes" id="UP001219525"/>
    </source>
</evidence>
<gene>
    <name evidence="2" type="ORF">GGX14DRAFT_396859</name>
</gene>
<keyword evidence="3" id="KW-1185">Reference proteome</keyword>